<dbReference type="PANTHER" id="PTHR43639:SF1">
    <property type="entry name" value="SHORT-CHAIN DEHYDROGENASE_REDUCTASE FAMILY PROTEIN"/>
    <property type="match status" value="1"/>
</dbReference>
<dbReference type="OrthoDB" id="286404at2"/>
<dbReference type="EMBL" id="MIHC01000039">
    <property type="protein sequence ID" value="ODR03856.1"/>
    <property type="molecule type" value="Genomic_DNA"/>
</dbReference>
<accession>A0A1E3SNX9</accession>
<protein>
    <recommendedName>
        <fullName evidence="5">Short-chain dehydrogenase</fullName>
    </recommendedName>
</protein>
<keyword evidence="2" id="KW-0560">Oxidoreductase</keyword>
<sequence length="259" mass="27182">MANTDSRALAGRRALVTGASRGIGAAIARRFAELGADVVVAARSAEPIGRLAQELRTLGVHAIGIEADMGDRASMDALMRGVVAAFGGLDILVNNAGVLPTAARAEQLDWADWDATIQLNLSAPWYLACRAKELMESGSVVVNNASTAAYFPSRGLVAYNVSKSALVMLTRVLALEWARDGVRVVGVAPGKIDTGLVEPIVAWTQKHGLPLNPMRRIGFDHEVADLVAFLASERAGYITGVTVPIDGGELLTAGSEPGR</sequence>
<evidence type="ECO:0000313" key="3">
    <source>
        <dbReference type="EMBL" id="ODR03856.1"/>
    </source>
</evidence>
<name>A0A1E3SNX9_9MYCO</name>
<dbReference type="InterPro" id="IPR036291">
    <property type="entry name" value="NAD(P)-bd_dom_sf"/>
</dbReference>
<dbReference type="PRINTS" id="PR00080">
    <property type="entry name" value="SDRFAMILY"/>
</dbReference>
<evidence type="ECO:0000256" key="2">
    <source>
        <dbReference type="ARBA" id="ARBA00023002"/>
    </source>
</evidence>
<dbReference type="NCBIfam" id="NF005559">
    <property type="entry name" value="PRK07231.1"/>
    <property type="match status" value="1"/>
</dbReference>
<organism evidence="3 4">
    <name type="scientific">Mycobacterium sherrisii</name>
    <dbReference type="NCBI Taxonomy" id="243061"/>
    <lineage>
        <taxon>Bacteria</taxon>
        <taxon>Bacillati</taxon>
        <taxon>Actinomycetota</taxon>
        <taxon>Actinomycetes</taxon>
        <taxon>Mycobacteriales</taxon>
        <taxon>Mycobacteriaceae</taxon>
        <taxon>Mycobacterium</taxon>
        <taxon>Mycobacterium simiae complex</taxon>
    </lineage>
</organism>
<dbReference type="InterPro" id="IPR002347">
    <property type="entry name" value="SDR_fam"/>
</dbReference>
<dbReference type="Gene3D" id="3.40.50.720">
    <property type="entry name" value="NAD(P)-binding Rossmann-like Domain"/>
    <property type="match status" value="1"/>
</dbReference>
<proteinExistence type="inferred from homology"/>
<evidence type="ECO:0000256" key="1">
    <source>
        <dbReference type="ARBA" id="ARBA00006484"/>
    </source>
</evidence>
<dbReference type="PROSITE" id="PS00061">
    <property type="entry name" value="ADH_SHORT"/>
    <property type="match status" value="1"/>
</dbReference>
<dbReference type="SUPFAM" id="SSF51735">
    <property type="entry name" value="NAD(P)-binding Rossmann-fold domains"/>
    <property type="match status" value="1"/>
</dbReference>
<dbReference type="PRINTS" id="PR00081">
    <property type="entry name" value="GDHRDH"/>
</dbReference>
<comment type="similarity">
    <text evidence="1">Belongs to the short-chain dehydrogenases/reductases (SDR) family.</text>
</comment>
<dbReference type="CDD" id="cd05233">
    <property type="entry name" value="SDR_c"/>
    <property type="match status" value="1"/>
</dbReference>
<dbReference type="STRING" id="243061.AWC25_16560"/>
<dbReference type="AlphaFoldDB" id="A0A1E3SNX9"/>
<keyword evidence="4" id="KW-1185">Reference proteome</keyword>
<evidence type="ECO:0000313" key="4">
    <source>
        <dbReference type="Proteomes" id="UP000094224"/>
    </source>
</evidence>
<evidence type="ECO:0008006" key="5">
    <source>
        <dbReference type="Google" id="ProtNLM"/>
    </source>
</evidence>
<dbReference type="FunFam" id="3.40.50.720:FF:000084">
    <property type="entry name" value="Short-chain dehydrogenase reductase"/>
    <property type="match status" value="1"/>
</dbReference>
<dbReference type="PANTHER" id="PTHR43639">
    <property type="entry name" value="OXIDOREDUCTASE, SHORT-CHAIN DEHYDROGENASE/REDUCTASE FAMILY (AFU_ORTHOLOGUE AFUA_5G02870)"/>
    <property type="match status" value="1"/>
</dbReference>
<dbReference type="RefSeq" id="WP_069401980.1">
    <property type="nucleotide sequence ID" value="NZ_JACKTB010000106.1"/>
</dbReference>
<reference evidence="4" key="1">
    <citation type="submission" date="2016-09" db="EMBL/GenBank/DDBJ databases">
        <authorList>
            <person name="Greninger A.L."/>
            <person name="Jerome K.R."/>
            <person name="Mcnair B."/>
            <person name="Wallis C."/>
            <person name="Fang F."/>
        </authorList>
    </citation>
    <scope>NUCLEOTIDE SEQUENCE [LARGE SCALE GENOMIC DNA]</scope>
    <source>
        <strain evidence="4">BC1_M4</strain>
    </source>
</reference>
<comment type="caution">
    <text evidence="3">The sequence shown here is derived from an EMBL/GenBank/DDBJ whole genome shotgun (WGS) entry which is preliminary data.</text>
</comment>
<dbReference type="GO" id="GO:0016491">
    <property type="term" value="F:oxidoreductase activity"/>
    <property type="evidence" value="ECO:0007669"/>
    <property type="project" value="UniProtKB-KW"/>
</dbReference>
<dbReference type="Proteomes" id="UP000094224">
    <property type="component" value="Unassembled WGS sequence"/>
</dbReference>
<gene>
    <name evidence="3" type="ORF">BHQ21_19725</name>
</gene>
<dbReference type="Pfam" id="PF13561">
    <property type="entry name" value="adh_short_C2"/>
    <property type="match status" value="1"/>
</dbReference>
<dbReference type="InterPro" id="IPR020904">
    <property type="entry name" value="Sc_DH/Rdtase_CS"/>
</dbReference>